<dbReference type="GO" id="GO:0140359">
    <property type="term" value="F:ABC-type transporter activity"/>
    <property type="evidence" value="ECO:0007669"/>
    <property type="project" value="InterPro"/>
</dbReference>
<name>A0A4Z1DY85_9MICO</name>
<dbReference type="SMART" id="SM00382">
    <property type="entry name" value="AAA"/>
    <property type="match status" value="1"/>
</dbReference>
<dbReference type="AlphaFoldDB" id="A0A4Z1DY85"/>
<gene>
    <name evidence="10" type="ORF">SERN_2109</name>
</gene>
<dbReference type="SUPFAM" id="SSF52540">
    <property type="entry name" value="P-loop containing nucleoside triphosphate hydrolases"/>
    <property type="match status" value="1"/>
</dbReference>
<evidence type="ECO:0000259" key="8">
    <source>
        <dbReference type="PROSITE" id="PS50893"/>
    </source>
</evidence>
<protein>
    <submittedName>
        <fullName evidence="10">ABC-type multidrug transporter</fullName>
    </submittedName>
</protein>
<dbReference type="Proteomes" id="UP000297318">
    <property type="component" value="Unassembled WGS sequence"/>
</dbReference>
<reference evidence="10 11" key="1">
    <citation type="submission" date="2018-11" db="EMBL/GenBank/DDBJ databases">
        <title>Complete genome sequencing of the Actinobacteria Serinibacter sp. K3-2.</title>
        <authorList>
            <person name="Rakitin A.L."/>
            <person name="Beletsky A.V."/>
            <person name="Mardanov A.V."/>
            <person name="Ravin N.V."/>
            <person name="Gromova A.S."/>
            <person name="Filippova S.N."/>
            <person name="Gal'Chenko V.F."/>
        </authorList>
    </citation>
    <scope>NUCLEOTIDE SEQUENCE [LARGE SCALE GENOMIC DNA]</scope>
    <source>
        <strain evidence="10 11">K3-2</strain>
    </source>
</reference>
<keyword evidence="2 7" id="KW-0812">Transmembrane</keyword>
<dbReference type="EMBL" id="RHPJ01000003">
    <property type="protein sequence ID" value="TGO04516.1"/>
    <property type="molecule type" value="Genomic_DNA"/>
</dbReference>
<comment type="subcellular location">
    <subcellularLocation>
        <location evidence="1">Cell membrane</location>
        <topology evidence="1">Multi-pass membrane protein</topology>
    </subcellularLocation>
</comment>
<dbReference type="PROSITE" id="PS00211">
    <property type="entry name" value="ABC_TRANSPORTER_1"/>
    <property type="match status" value="1"/>
</dbReference>
<accession>A0A4Z1DY85</accession>
<feature type="domain" description="ABC transporter" evidence="8">
    <location>
        <begin position="352"/>
        <end position="595"/>
    </location>
</feature>
<evidence type="ECO:0000256" key="6">
    <source>
        <dbReference type="ARBA" id="ARBA00023136"/>
    </source>
</evidence>
<comment type="caution">
    <text evidence="10">The sequence shown here is derived from an EMBL/GenBank/DDBJ whole genome shotgun (WGS) entry which is preliminary data.</text>
</comment>
<dbReference type="PROSITE" id="PS50893">
    <property type="entry name" value="ABC_TRANSPORTER_2"/>
    <property type="match status" value="1"/>
</dbReference>
<dbReference type="GO" id="GO:0034040">
    <property type="term" value="F:ATPase-coupled lipid transmembrane transporter activity"/>
    <property type="evidence" value="ECO:0007669"/>
    <property type="project" value="TreeGrafter"/>
</dbReference>
<evidence type="ECO:0000256" key="4">
    <source>
        <dbReference type="ARBA" id="ARBA00022840"/>
    </source>
</evidence>
<evidence type="ECO:0000313" key="10">
    <source>
        <dbReference type="EMBL" id="TGO04516.1"/>
    </source>
</evidence>
<dbReference type="PANTHER" id="PTHR24221">
    <property type="entry name" value="ATP-BINDING CASSETTE SUB-FAMILY B"/>
    <property type="match status" value="1"/>
</dbReference>
<dbReference type="GO" id="GO:0005524">
    <property type="term" value="F:ATP binding"/>
    <property type="evidence" value="ECO:0007669"/>
    <property type="project" value="UniProtKB-KW"/>
</dbReference>
<dbReference type="Gene3D" id="3.40.50.300">
    <property type="entry name" value="P-loop containing nucleotide triphosphate hydrolases"/>
    <property type="match status" value="1"/>
</dbReference>
<dbReference type="PANTHER" id="PTHR24221:SF654">
    <property type="entry name" value="ATP-BINDING CASSETTE SUB-FAMILY B MEMBER 6"/>
    <property type="match status" value="1"/>
</dbReference>
<sequence>MTGSRLRGGELRRSFALIGRGLREQRRAATIAIVFSTLYGLGTVASGWLLGRATDEVIVPAVAGDGVTSRDVWLMGGALLLVSLVTSVSVAIRRIYAGMVAFDVQASHRRKVTRQYLRLPMSWHRKHPTGQLLAHASSDVEAAAGVFVPLPFAIGVMAMLLAASGAMFAANWALGLIGLAVLPVVVAANAVYRRAVSPVVSHAQEQRARVADAAHASFEAALVVKSLGTADREEATFAAATDRLREANTRAGRIRAVFDPVIDLIPAAATLLVLVVGAQQVRDGGAAPGDVVTAAYLLTVMTFPVRAIGFVLGELPRSLVGHDRISSVLDSPVDRDRLGSVGAPGQAGGASLELADVGLTVSGPDGPVELLRDVTLSVAPGTRVAVVGTTGAGKSTLLDVVSQLTRPTAGSVLIDGVDASALAYAELSRTVAYAAQDAFIFDDSVRGNIALDAPGDEETSDDVVWEALRRARVDDVVAALPDGLDTMLGERGTSLSGGQRQRVAIARALVRRPRLLLLDDATSALDPVVEREILTSLGEAGVGTGAPTVVMAAYRPATIALADVVVHLERGRVLAVGTVADLVSRSPGFADLLSAYERDRTTEVEK</sequence>
<dbReference type="InterPro" id="IPR027417">
    <property type="entry name" value="P-loop_NTPase"/>
</dbReference>
<dbReference type="InterPro" id="IPR039421">
    <property type="entry name" value="Type_1_exporter"/>
</dbReference>
<dbReference type="Gene3D" id="1.20.1560.10">
    <property type="entry name" value="ABC transporter type 1, transmembrane domain"/>
    <property type="match status" value="1"/>
</dbReference>
<dbReference type="OrthoDB" id="9806127at2"/>
<evidence type="ECO:0000256" key="2">
    <source>
        <dbReference type="ARBA" id="ARBA00022692"/>
    </source>
</evidence>
<dbReference type="Pfam" id="PF00005">
    <property type="entry name" value="ABC_tran"/>
    <property type="match status" value="1"/>
</dbReference>
<dbReference type="GO" id="GO:0016887">
    <property type="term" value="F:ATP hydrolysis activity"/>
    <property type="evidence" value="ECO:0007669"/>
    <property type="project" value="InterPro"/>
</dbReference>
<feature type="transmembrane region" description="Helical" evidence="7">
    <location>
        <begin position="169"/>
        <end position="192"/>
    </location>
</feature>
<evidence type="ECO:0000256" key="7">
    <source>
        <dbReference type="SAM" id="Phobius"/>
    </source>
</evidence>
<evidence type="ECO:0000256" key="1">
    <source>
        <dbReference type="ARBA" id="ARBA00004651"/>
    </source>
</evidence>
<keyword evidence="3" id="KW-0547">Nucleotide-binding</keyword>
<dbReference type="Pfam" id="PF00664">
    <property type="entry name" value="ABC_membrane"/>
    <property type="match status" value="1"/>
</dbReference>
<dbReference type="InterPro" id="IPR003439">
    <property type="entry name" value="ABC_transporter-like_ATP-bd"/>
</dbReference>
<feature type="transmembrane region" description="Helical" evidence="7">
    <location>
        <begin position="72"/>
        <end position="92"/>
    </location>
</feature>
<evidence type="ECO:0000313" key="11">
    <source>
        <dbReference type="Proteomes" id="UP000297318"/>
    </source>
</evidence>
<dbReference type="InterPro" id="IPR003593">
    <property type="entry name" value="AAA+_ATPase"/>
</dbReference>
<dbReference type="PROSITE" id="PS50929">
    <property type="entry name" value="ABC_TM1F"/>
    <property type="match status" value="1"/>
</dbReference>
<dbReference type="InterPro" id="IPR017871">
    <property type="entry name" value="ABC_transporter-like_CS"/>
</dbReference>
<evidence type="ECO:0000256" key="3">
    <source>
        <dbReference type="ARBA" id="ARBA00022741"/>
    </source>
</evidence>
<dbReference type="GO" id="GO:0005886">
    <property type="term" value="C:plasma membrane"/>
    <property type="evidence" value="ECO:0007669"/>
    <property type="project" value="UniProtKB-SubCell"/>
</dbReference>
<organism evidence="10 11">
    <name type="scientific">Serinibacter arcticus</name>
    <dbReference type="NCBI Taxonomy" id="1655435"/>
    <lineage>
        <taxon>Bacteria</taxon>
        <taxon>Bacillati</taxon>
        <taxon>Actinomycetota</taxon>
        <taxon>Actinomycetes</taxon>
        <taxon>Micrococcales</taxon>
        <taxon>Beutenbergiaceae</taxon>
        <taxon>Serinibacter</taxon>
    </lineage>
</organism>
<keyword evidence="5 7" id="KW-1133">Transmembrane helix</keyword>
<feature type="transmembrane region" description="Helical" evidence="7">
    <location>
        <begin position="293"/>
        <end position="312"/>
    </location>
</feature>
<proteinExistence type="predicted"/>
<dbReference type="InterPro" id="IPR036640">
    <property type="entry name" value="ABC1_TM_sf"/>
</dbReference>
<feature type="transmembrane region" description="Helical" evidence="7">
    <location>
        <begin position="28"/>
        <end position="50"/>
    </location>
</feature>
<keyword evidence="6 7" id="KW-0472">Membrane</keyword>
<feature type="transmembrane region" description="Helical" evidence="7">
    <location>
        <begin position="261"/>
        <end position="281"/>
    </location>
</feature>
<feature type="transmembrane region" description="Helical" evidence="7">
    <location>
        <begin position="142"/>
        <end position="163"/>
    </location>
</feature>
<dbReference type="InterPro" id="IPR011527">
    <property type="entry name" value="ABC1_TM_dom"/>
</dbReference>
<feature type="domain" description="ABC transmembrane type-1" evidence="9">
    <location>
        <begin position="31"/>
        <end position="317"/>
    </location>
</feature>
<keyword evidence="11" id="KW-1185">Reference proteome</keyword>
<keyword evidence="4" id="KW-0067">ATP-binding</keyword>
<evidence type="ECO:0000256" key="5">
    <source>
        <dbReference type="ARBA" id="ARBA00022989"/>
    </source>
</evidence>
<dbReference type="SUPFAM" id="SSF90123">
    <property type="entry name" value="ABC transporter transmembrane region"/>
    <property type="match status" value="1"/>
</dbReference>
<dbReference type="RefSeq" id="WP_135850102.1">
    <property type="nucleotide sequence ID" value="NZ_RHPJ01000003.1"/>
</dbReference>
<evidence type="ECO:0000259" key="9">
    <source>
        <dbReference type="PROSITE" id="PS50929"/>
    </source>
</evidence>